<name>A0A0X3TU36_9RHOB</name>
<comment type="similarity">
    <text evidence="2">Belongs to the MipA/OmpV family.</text>
</comment>
<comment type="caution">
    <text evidence="7">The sequence shown here is derived from an EMBL/GenBank/DDBJ whole genome shotgun (WGS) entry which is preliminary data.</text>
</comment>
<dbReference type="Proteomes" id="UP000053690">
    <property type="component" value="Unassembled WGS sequence"/>
</dbReference>
<evidence type="ECO:0000256" key="5">
    <source>
        <dbReference type="ARBA" id="ARBA00023237"/>
    </source>
</evidence>
<protein>
    <recommendedName>
        <fullName evidence="9">Structural protein MipA</fullName>
    </recommendedName>
</protein>
<keyword evidence="4" id="KW-0472">Membrane</keyword>
<comment type="subcellular location">
    <subcellularLocation>
        <location evidence="1">Cell outer membrane</location>
    </subcellularLocation>
</comment>
<evidence type="ECO:0008006" key="9">
    <source>
        <dbReference type="Google" id="ProtNLM"/>
    </source>
</evidence>
<dbReference type="RefSeq" id="WP_068335367.1">
    <property type="nucleotide sequence ID" value="NZ_LQBP01000004.1"/>
</dbReference>
<dbReference type="EMBL" id="LQBP01000004">
    <property type="protein sequence ID" value="KUJ79242.1"/>
    <property type="molecule type" value="Genomic_DNA"/>
</dbReference>
<feature type="signal peptide" evidence="6">
    <location>
        <begin position="1"/>
        <end position="22"/>
    </location>
</feature>
<dbReference type="AlphaFoldDB" id="A0A0X3TU36"/>
<evidence type="ECO:0000256" key="4">
    <source>
        <dbReference type="ARBA" id="ARBA00023136"/>
    </source>
</evidence>
<dbReference type="PANTHER" id="PTHR38776:SF1">
    <property type="entry name" value="MLTA-INTERACTING PROTEIN-RELATED"/>
    <property type="match status" value="1"/>
</dbReference>
<dbReference type="Pfam" id="PF06629">
    <property type="entry name" value="MipA"/>
    <property type="match status" value="1"/>
</dbReference>
<evidence type="ECO:0000256" key="2">
    <source>
        <dbReference type="ARBA" id="ARBA00005722"/>
    </source>
</evidence>
<evidence type="ECO:0000313" key="7">
    <source>
        <dbReference type="EMBL" id="KUJ79242.1"/>
    </source>
</evidence>
<dbReference type="OrthoDB" id="5462484at2"/>
<evidence type="ECO:0000256" key="3">
    <source>
        <dbReference type="ARBA" id="ARBA00022729"/>
    </source>
</evidence>
<dbReference type="InterPro" id="IPR010583">
    <property type="entry name" value="MipA"/>
</dbReference>
<organism evidence="7 8">
    <name type="scientific">Ruegeria profundi</name>
    <dbReference type="NCBI Taxonomy" id="1685378"/>
    <lineage>
        <taxon>Bacteria</taxon>
        <taxon>Pseudomonadati</taxon>
        <taxon>Pseudomonadota</taxon>
        <taxon>Alphaproteobacteria</taxon>
        <taxon>Rhodobacterales</taxon>
        <taxon>Roseobacteraceae</taxon>
        <taxon>Ruegeria</taxon>
    </lineage>
</organism>
<dbReference type="GO" id="GO:0009279">
    <property type="term" value="C:cell outer membrane"/>
    <property type="evidence" value="ECO:0007669"/>
    <property type="project" value="UniProtKB-SubCell"/>
</dbReference>
<evidence type="ECO:0000256" key="6">
    <source>
        <dbReference type="SAM" id="SignalP"/>
    </source>
</evidence>
<reference evidence="8" key="1">
    <citation type="submission" date="2015-12" db="EMBL/GenBank/DDBJ databases">
        <authorList>
            <person name="Zhang G."/>
            <person name="Stingl U."/>
        </authorList>
    </citation>
    <scope>NUCLEOTIDE SEQUENCE [LARGE SCALE GENOMIC DNA]</scope>
    <source>
        <strain evidence="8">ZGT108</strain>
    </source>
</reference>
<keyword evidence="3 6" id="KW-0732">Signal</keyword>
<accession>A0A0X3TU36</accession>
<sequence length="269" mass="28909">MRKTAVKRVVFCFSLLAGSASADSQFLSLAPSYLPNYFGLGIGSYPDYIGSDDSAVGVAPFGRYSFGTQRYIALEVNYASMNLVEDPNWRFGPAGILRLARDDVEDVAVDLLPKIDASVELGFFGAYEQVGTDPRDRWWVGGNFTHDVSGTSDGYTVAASVRRWMPIGRFAALGLAVGTTYGSSDFMDTYYSIGPEGAANSGLDVFSAGSGVRDVRVSAIFMQPVSRKWVLGGGLLYSRLLNDAADSPIVSDRGDRNQLVFGIGFASGF</sequence>
<evidence type="ECO:0000313" key="8">
    <source>
        <dbReference type="Proteomes" id="UP000053690"/>
    </source>
</evidence>
<dbReference type="PANTHER" id="PTHR38776">
    <property type="entry name" value="MLTA-INTERACTING PROTEIN-RELATED"/>
    <property type="match status" value="1"/>
</dbReference>
<gene>
    <name evidence="7" type="ORF">AVO44_08365</name>
</gene>
<feature type="chain" id="PRO_5007054373" description="Structural protein MipA" evidence="6">
    <location>
        <begin position="23"/>
        <end position="269"/>
    </location>
</feature>
<evidence type="ECO:0000256" key="1">
    <source>
        <dbReference type="ARBA" id="ARBA00004442"/>
    </source>
</evidence>
<keyword evidence="5" id="KW-0998">Cell outer membrane</keyword>
<proteinExistence type="inferred from homology"/>
<keyword evidence="8" id="KW-1185">Reference proteome</keyword>